<dbReference type="EMBL" id="AAXT01000003">
    <property type="protein sequence ID" value="EDO06688.1"/>
    <property type="molecule type" value="Genomic_DNA"/>
</dbReference>
<feature type="region of interest" description="Disordered" evidence="1">
    <location>
        <begin position="52"/>
        <end position="74"/>
    </location>
</feature>
<dbReference type="STRING" id="5865.A7AUS7"/>
<keyword evidence="3" id="KW-0418">Kinase</keyword>
<dbReference type="RefSeq" id="XP_001610256.1">
    <property type="nucleotide sequence ID" value="XM_001610206.1"/>
</dbReference>
<sequence>MRRHASQIDDYTLAEFQELLTDLRFTSLKTANLSTNVAVAFLTGIPKVKPKESALDATTSPNDSETYPYRPYNYRDPQDQDHIIELEEDRIDQQLADDEGEAARKAQGERDLRNIAMEKESLPLRIRVSFWFSRLSHSFRRYCDRHSDMLKNKSDHSIGIEERESQPRKKFYISYAELIIPSQDTYDPNFLDVPILYALLKSRTSGSMVLPIPEHLESYANAVPEISSFVELNARFRASNEWLHPTLSLTKLSRIKLMLYIAPHYVMHLDPSTVSSAWILFERLVIKGVVTKQNRKLYAATCLILAYKFNQDGDHVVINEIMAYLCRYRTITARAIFAVEMKVFRYLEFSLKQSYMAMRRHVQDYLEFNRITFMDLYEAPESTYLELDNPRHKTF</sequence>
<dbReference type="InterPro" id="IPR036915">
    <property type="entry name" value="Cyclin-like_sf"/>
</dbReference>
<protein>
    <submittedName>
        <fullName evidence="3">Cyclin dependent kinase binding protein, putative</fullName>
    </submittedName>
</protein>
<comment type="caution">
    <text evidence="3">The sequence shown here is derived from an EMBL/GenBank/DDBJ whole genome shotgun (WGS) entry which is preliminary data.</text>
</comment>
<dbReference type="SUPFAM" id="SSF47954">
    <property type="entry name" value="Cyclin-like"/>
    <property type="match status" value="1"/>
</dbReference>
<dbReference type="VEuPathDB" id="PiroplasmaDB:BBOV_II007380"/>
<reference evidence="4" key="3">
    <citation type="journal article" date="2021" name="Int. J. Parasitol.">
        <title>Comparative analysis of gene expression between Babesia bovis blood stages and kinetes allowed by improved genome annotation.</title>
        <authorList>
            <person name="Ueti M.W."/>
            <person name="Johnson W.C."/>
            <person name="Kappmeyer L.S."/>
            <person name="Herndon D.R."/>
            <person name="Mousel M.R."/>
            <person name="Reif K.E."/>
            <person name="Taus N.S."/>
            <person name="Ifeonu O.O."/>
            <person name="Silva J.C."/>
            <person name="Suarez C.E."/>
            <person name="Brayton K.A."/>
        </authorList>
    </citation>
    <scope>NUCLEOTIDE SEQUENCE [LARGE SCALE GENOMIC DNA]</scope>
</reference>
<evidence type="ECO:0000313" key="3">
    <source>
        <dbReference type="EMBL" id="EDO06688.1"/>
    </source>
</evidence>
<name>A7AUS7_BABBO</name>
<organism evidence="3 4">
    <name type="scientific">Babesia bovis</name>
    <dbReference type="NCBI Taxonomy" id="5865"/>
    <lineage>
        <taxon>Eukaryota</taxon>
        <taxon>Sar</taxon>
        <taxon>Alveolata</taxon>
        <taxon>Apicomplexa</taxon>
        <taxon>Aconoidasida</taxon>
        <taxon>Piroplasmida</taxon>
        <taxon>Babesiidae</taxon>
        <taxon>Babesia</taxon>
    </lineage>
</organism>
<feature type="domain" description="Cyclin N-terminal" evidence="2">
    <location>
        <begin position="253"/>
        <end position="351"/>
    </location>
</feature>
<evidence type="ECO:0000313" key="4">
    <source>
        <dbReference type="Proteomes" id="UP000002173"/>
    </source>
</evidence>
<dbReference type="GO" id="GO:0051726">
    <property type="term" value="P:regulation of cell cycle"/>
    <property type="evidence" value="ECO:0007669"/>
    <property type="project" value="InterPro"/>
</dbReference>
<dbReference type="Pfam" id="PF00134">
    <property type="entry name" value="Cyclin_N"/>
    <property type="match status" value="1"/>
</dbReference>
<proteinExistence type="predicted"/>
<feature type="compositionally biased region" description="Polar residues" evidence="1">
    <location>
        <begin position="56"/>
        <end position="65"/>
    </location>
</feature>
<dbReference type="Gene3D" id="1.10.472.10">
    <property type="entry name" value="Cyclin-like"/>
    <property type="match status" value="1"/>
</dbReference>
<dbReference type="GeneID" id="5478490"/>
<dbReference type="PANTHER" id="PTHR22896:SF0">
    <property type="entry name" value="CYCLIN N-TERMINAL DOMAIN-CONTAINING PROTEIN"/>
    <property type="match status" value="1"/>
</dbReference>
<dbReference type="InterPro" id="IPR006671">
    <property type="entry name" value="Cyclin_N"/>
</dbReference>
<keyword evidence="4" id="KW-1185">Reference proteome</keyword>
<dbReference type="KEGG" id="bbo:BBOV_II007380"/>
<dbReference type="InParanoid" id="A7AUS7"/>
<dbReference type="eggNOG" id="KOG4164">
    <property type="taxonomic scope" value="Eukaryota"/>
</dbReference>
<accession>A7AUS7</accession>
<dbReference type="Proteomes" id="UP000002173">
    <property type="component" value="Unassembled WGS sequence"/>
</dbReference>
<reference evidence="4" key="2">
    <citation type="journal article" date="2020" name="Data Brief">
        <title>Transcriptome dataset of Babesia bovis life stages within vertebrate and invertebrate hosts.</title>
        <authorList>
            <person name="Ueti M.W."/>
            <person name="Johnson W.C."/>
            <person name="Kappmeyer L.S."/>
            <person name="Herndon D.R."/>
            <person name="Mousel M.R."/>
            <person name="Reif K.E."/>
            <person name="Taus N.S."/>
            <person name="Ifeonu O.O."/>
            <person name="Silva J.C."/>
            <person name="Suarez C.E."/>
            <person name="Brayton K.A."/>
        </authorList>
    </citation>
    <scope>NUCLEOTIDE SEQUENCE [LARGE SCALE GENOMIC DNA]</scope>
</reference>
<dbReference type="AlphaFoldDB" id="A7AUS7"/>
<keyword evidence="3" id="KW-0808">Transferase</keyword>
<reference evidence="3 4" key="1">
    <citation type="journal article" date="2007" name="PLoS Pathog.">
        <title>Genome sequence of Babesia bovis and comparative analysis of apicomplexan hemoprotozoa.</title>
        <authorList>
            <person name="Brayton K.A."/>
            <person name="Lau A.O.T."/>
            <person name="Herndon D.R."/>
            <person name="Hannick L."/>
            <person name="Kappmeyer L.S."/>
            <person name="Berens S.J."/>
            <person name="Bidwell S.L."/>
            <person name="Brown W.C."/>
            <person name="Crabtree J."/>
            <person name="Fadrosh D."/>
            <person name="Feldblum T."/>
            <person name="Forberger H.A."/>
            <person name="Haas B.J."/>
            <person name="Howell J.M."/>
            <person name="Khouri H."/>
            <person name="Koo H."/>
            <person name="Mann D.J."/>
            <person name="Norimine J."/>
            <person name="Paulsen I.T."/>
            <person name="Radune D."/>
            <person name="Ren Q."/>
            <person name="Smith R.K. Jr."/>
            <person name="Suarez C.E."/>
            <person name="White O."/>
            <person name="Wortman J.R."/>
            <person name="Knowles D.P. Jr."/>
            <person name="McElwain T.F."/>
            <person name="Nene V.M."/>
        </authorList>
    </citation>
    <scope>NUCLEOTIDE SEQUENCE [LARGE SCALE GENOMIC DNA]</scope>
    <source>
        <strain evidence="3">T2Bo</strain>
    </source>
</reference>
<gene>
    <name evidence="3" type="ORF">BBOV_II007380</name>
</gene>
<dbReference type="GO" id="GO:0016301">
    <property type="term" value="F:kinase activity"/>
    <property type="evidence" value="ECO:0007669"/>
    <property type="project" value="UniProtKB-KW"/>
</dbReference>
<dbReference type="PANTHER" id="PTHR22896">
    <property type="entry name" value="CDK5 AND ABL1 ENZYME SUBSTRATE 1"/>
    <property type="match status" value="1"/>
</dbReference>
<evidence type="ECO:0000256" key="1">
    <source>
        <dbReference type="SAM" id="MobiDB-lite"/>
    </source>
</evidence>
<evidence type="ECO:0000259" key="2">
    <source>
        <dbReference type="Pfam" id="PF00134"/>
    </source>
</evidence>
<dbReference type="InterPro" id="IPR012388">
    <property type="entry name" value="CABLES1/2"/>
</dbReference>